<gene>
    <name evidence="1" type="ORF">I6I10_05895</name>
    <name evidence="2" type="ORF">I6J21_09640</name>
</gene>
<organism evidence="1 3">
    <name type="scientific">Corynebacterium glucuronolyticum</name>
    <dbReference type="NCBI Taxonomy" id="39791"/>
    <lineage>
        <taxon>Bacteria</taxon>
        <taxon>Bacillati</taxon>
        <taxon>Actinomycetota</taxon>
        <taxon>Actinomycetes</taxon>
        <taxon>Mycobacteriales</taxon>
        <taxon>Corynebacteriaceae</taxon>
        <taxon>Corynebacterium</taxon>
    </lineage>
</organism>
<dbReference type="Pfam" id="PF20102">
    <property type="entry name" value="DUF6492"/>
    <property type="match status" value="1"/>
</dbReference>
<dbReference type="Proteomes" id="UP000596145">
    <property type="component" value="Chromosome"/>
</dbReference>
<dbReference type="EMBL" id="CP069534">
    <property type="protein sequence ID" value="QRP70038.1"/>
    <property type="molecule type" value="Genomic_DNA"/>
</dbReference>
<evidence type="ECO:0000313" key="3">
    <source>
        <dbReference type="Proteomes" id="UP000596145"/>
    </source>
</evidence>
<dbReference type="RefSeq" id="WP_005394412.1">
    <property type="nucleotide sequence ID" value="NZ_CP066007.1"/>
</dbReference>
<dbReference type="AlphaFoldDB" id="A0A7T4JW16"/>
<proteinExistence type="predicted"/>
<accession>A0A7T4JW16</accession>
<dbReference type="Proteomes" id="UP000617681">
    <property type="component" value="Chromosome"/>
</dbReference>
<sequence>MRKIALVTVTFKDDFRLTLLQAMSIDRLVDLSTISRYILIVNCTDADFQAHHDWIVSSLEKAISTELLAKTQILKWTDFFPESLRIGFYDQQILKLSVAKFIYEPYYVLLDGKNHFVRIASSDSFFKDGKPIAQIVNTSKYWETNAQGSFRALQVDNPEKYWEKMIPSITPFVMNTKVVNQLLDYIHATYGQSLPEFFKGREGTATEFLLYYSFLCKVDKLADYYLTEHTQVHTLFVISPEDPKILDRMVREASNREVLMFGLHRKRIPNLSNVQRESILSMWKNSILYAWEDASWFMKLEEGL</sequence>
<evidence type="ECO:0000313" key="1">
    <source>
        <dbReference type="EMBL" id="QQB47417.1"/>
    </source>
</evidence>
<dbReference type="OrthoDB" id="571298at2"/>
<name>A0A7T4JW16_9CORY</name>
<dbReference type="GeneID" id="92760734"/>
<dbReference type="InterPro" id="IPR045499">
    <property type="entry name" value="DUF6492"/>
</dbReference>
<evidence type="ECO:0000313" key="2">
    <source>
        <dbReference type="EMBL" id="QRP70038.1"/>
    </source>
</evidence>
<dbReference type="EMBL" id="CP066007">
    <property type="protein sequence ID" value="QQB47417.1"/>
    <property type="molecule type" value="Genomic_DNA"/>
</dbReference>
<protein>
    <submittedName>
        <fullName evidence="1">Uncharacterized protein</fullName>
    </submittedName>
</protein>
<reference evidence="1 3" key="1">
    <citation type="submission" date="2020-12" db="EMBL/GenBank/DDBJ databases">
        <title>FDA dAtabase for Regulatory Grade micrObial Sequences (FDA-ARGOS): Supporting development and validation of Infectious Disease Dx tests.</title>
        <authorList>
            <person name="Sproer C."/>
            <person name="Gronow S."/>
            <person name="Severitt S."/>
            <person name="Schroder I."/>
            <person name="Tallon L."/>
            <person name="Sadzewicz L."/>
            <person name="Zhao X."/>
            <person name="Boylan J."/>
            <person name="Ott S."/>
            <person name="Bowen H."/>
            <person name="Vavikolanu K."/>
            <person name="Mehta A."/>
            <person name="Aluvathingal J."/>
            <person name="Nadendla S."/>
            <person name="Lowell S."/>
            <person name="Myers T."/>
            <person name="Yan Y."/>
            <person name="Sichtig H."/>
        </authorList>
    </citation>
    <scope>NUCLEOTIDE SEQUENCE [LARGE SCALE GENOMIC DNA]</scope>
    <source>
        <strain evidence="1 3">FDAARGOS_1053</strain>
        <strain evidence="2">FDAARGOS_1191</strain>
    </source>
</reference>